<dbReference type="InterPro" id="IPR051314">
    <property type="entry name" value="AAA_ATPase_RarA/MGS1/WRNIP1"/>
</dbReference>
<dbReference type="Pfam" id="PF16193">
    <property type="entry name" value="AAA_assoc_2"/>
    <property type="match status" value="1"/>
</dbReference>
<dbReference type="InterPro" id="IPR032423">
    <property type="entry name" value="AAA_assoc_2"/>
</dbReference>
<dbReference type="CDD" id="cd18139">
    <property type="entry name" value="HLD_clamp_RarA"/>
    <property type="match status" value="1"/>
</dbReference>
<reference evidence="7" key="1">
    <citation type="journal article" date="2020" name="mSystems">
        <title>Genome- and Community-Level Interaction Insights into Carbon Utilization and Element Cycling Functions of Hydrothermarchaeota in Hydrothermal Sediment.</title>
        <authorList>
            <person name="Zhou Z."/>
            <person name="Liu Y."/>
            <person name="Xu W."/>
            <person name="Pan J."/>
            <person name="Luo Z.H."/>
            <person name="Li M."/>
        </authorList>
    </citation>
    <scope>NUCLEOTIDE SEQUENCE [LARGE SCALE GENOMIC DNA]</scope>
    <source>
        <strain evidence="7">SpSt-605</strain>
    </source>
</reference>
<name>A0A832LXW1_9BACT</name>
<dbReference type="AlphaFoldDB" id="A0A832LXW1"/>
<dbReference type="InterPro" id="IPR003959">
    <property type="entry name" value="ATPase_AAA_core"/>
</dbReference>
<dbReference type="SUPFAM" id="SSF52540">
    <property type="entry name" value="P-loop containing nucleoside triphosphate hydrolases"/>
    <property type="match status" value="1"/>
</dbReference>
<keyword evidence="5" id="KW-0067">ATP-binding</keyword>
<dbReference type="GO" id="GO:0016887">
    <property type="term" value="F:ATP hydrolysis activity"/>
    <property type="evidence" value="ECO:0007669"/>
    <property type="project" value="InterPro"/>
</dbReference>
<comment type="function">
    <text evidence="1">DNA-dependent ATPase that plays important roles in cellular responses to stalled DNA replication processes.</text>
</comment>
<dbReference type="GO" id="GO:0000731">
    <property type="term" value="P:DNA synthesis involved in DNA repair"/>
    <property type="evidence" value="ECO:0007669"/>
    <property type="project" value="TreeGrafter"/>
</dbReference>
<evidence type="ECO:0000256" key="4">
    <source>
        <dbReference type="ARBA" id="ARBA00022741"/>
    </source>
</evidence>
<evidence type="ECO:0000259" key="6">
    <source>
        <dbReference type="SMART" id="SM00382"/>
    </source>
</evidence>
<dbReference type="EMBL" id="DSZU01000110">
    <property type="protein sequence ID" value="HGV55645.1"/>
    <property type="molecule type" value="Genomic_DNA"/>
</dbReference>
<dbReference type="FunFam" id="1.20.272.10:FF:000001">
    <property type="entry name" value="Putative AAA family ATPase"/>
    <property type="match status" value="1"/>
</dbReference>
<dbReference type="GO" id="GO:0017116">
    <property type="term" value="F:single-stranded DNA helicase activity"/>
    <property type="evidence" value="ECO:0007669"/>
    <property type="project" value="TreeGrafter"/>
</dbReference>
<dbReference type="CDD" id="cd00009">
    <property type="entry name" value="AAA"/>
    <property type="match status" value="1"/>
</dbReference>
<dbReference type="SMART" id="SM00382">
    <property type="entry name" value="AAA"/>
    <property type="match status" value="1"/>
</dbReference>
<dbReference type="SUPFAM" id="SSF48019">
    <property type="entry name" value="post-AAA+ oligomerization domain-like"/>
    <property type="match status" value="1"/>
</dbReference>
<comment type="caution">
    <text evidence="7">The sequence shown here is derived from an EMBL/GenBank/DDBJ whole genome shotgun (WGS) entry which is preliminary data.</text>
</comment>
<dbReference type="GO" id="GO:0008047">
    <property type="term" value="F:enzyme activator activity"/>
    <property type="evidence" value="ECO:0007669"/>
    <property type="project" value="TreeGrafter"/>
</dbReference>
<evidence type="ECO:0000256" key="1">
    <source>
        <dbReference type="ARBA" id="ARBA00002393"/>
    </source>
</evidence>
<proteinExistence type="inferred from homology"/>
<organism evidence="7">
    <name type="scientific">Caldimicrobium thiodismutans</name>
    <dbReference type="NCBI Taxonomy" id="1653476"/>
    <lineage>
        <taxon>Bacteria</taxon>
        <taxon>Pseudomonadati</taxon>
        <taxon>Thermodesulfobacteriota</taxon>
        <taxon>Thermodesulfobacteria</taxon>
        <taxon>Thermodesulfobacteriales</taxon>
        <taxon>Thermodesulfobacteriaceae</taxon>
        <taxon>Caldimicrobium</taxon>
    </lineage>
</organism>
<dbReference type="Gene3D" id="1.10.3710.10">
    <property type="entry name" value="DNA polymerase III clamp loader subunits, C-terminal domain"/>
    <property type="match status" value="1"/>
</dbReference>
<evidence type="ECO:0000256" key="3">
    <source>
        <dbReference type="ARBA" id="ARBA00020776"/>
    </source>
</evidence>
<dbReference type="InterPro" id="IPR021886">
    <property type="entry name" value="MgsA_C"/>
</dbReference>
<evidence type="ECO:0000256" key="5">
    <source>
        <dbReference type="ARBA" id="ARBA00022840"/>
    </source>
</evidence>
<protein>
    <recommendedName>
        <fullName evidence="3">Replication-associated recombination protein A</fullName>
    </recommendedName>
</protein>
<dbReference type="FunFam" id="1.10.8.60:FF:000029">
    <property type="entry name" value="Replication-associated recombination protein A"/>
    <property type="match status" value="1"/>
</dbReference>
<dbReference type="Gene3D" id="1.20.272.10">
    <property type="match status" value="1"/>
</dbReference>
<accession>A0A832LXW1</accession>
<gene>
    <name evidence="7" type="ORF">ENT73_06160</name>
</gene>
<comment type="similarity">
    <text evidence="2">Belongs to the AAA ATPase family. RarA/MGS1/WRNIP1 subfamily.</text>
</comment>
<dbReference type="Pfam" id="PF00004">
    <property type="entry name" value="AAA"/>
    <property type="match status" value="1"/>
</dbReference>
<evidence type="ECO:0000313" key="7">
    <source>
        <dbReference type="EMBL" id="HGV55645.1"/>
    </source>
</evidence>
<dbReference type="InterPro" id="IPR003593">
    <property type="entry name" value="AAA+_ATPase"/>
</dbReference>
<dbReference type="Pfam" id="PF12002">
    <property type="entry name" value="MgsA_C"/>
    <property type="match status" value="1"/>
</dbReference>
<dbReference type="GO" id="GO:0006261">
    <property type="term" value="P:DNA-templated DNA replication"/>
    <property type="evidence" value="ECO:0007669"/>
    <property type="project" value="TreeGrafter"/>
</dbReference>
<dbReference type="InterPro" id="IPR008921">
    <property type="entry name" value="DNA_pol3_clamp-load_cplx_C"/>
</dbReference>
<dbReference type="GO" id="GO:0005524">
    <property type="term" value="F:ATP binding"/>
    <property type="evidence" value="ECO:0007669"/>
    <property type="project" value="UniProtKB-KW"/>
</dbReference>
<dbReference type="InterPro" id="IPR027417">
    <property type="entry name" value="P-loop_NTPase"/>
</dbReference>
<evidence type="ECO:0000256" key="2">
    <source>
        <dbReference type="ARBA" id="ARBA00008959"/>
    </source>
</evidence>
<sequence length="428" mass="48640">MPTLSERLRPSDLTEFVGQRHLFEDKGLINLLLKRRKPFSLIFWGPPGTGKTTLAYLLGKEFQCEFYAVSAVDTTLKELKEILKQTEKLKNLGKRSILFIDEIHRFNKAQQAFLLPYVEREDIYLFGATTENPSFEVIPPLLSRVKVLRFNPLTEEELLHLLNRALKDPYRGYGKEEIQVEEGVLEAISRASEGDARFALNTLEILVESALAQGQKRLSLQDLSESLLSKPLLYDKSGEEHYNLISAFHKSLRGSDPDAAIYWMVRMLKAGEDPLYIARRILICAAEDVGLADPMALTIALSAFQAYEVLGSPEGEIALAMAALYVALAPKSNSAYQALKAAEEEIERSGYQPVPLHLRNPVTTFMAKMGYGKGYKYPHNYEGAFVLEDYLPPKLKNKRFYFPKPHGKEKLFRESYFNLWKGFKSLDE</sequence>
<dbReference type="PANTHER" id="PTHR13779">
    <property type="entry name" value="WERNER HELICASE-INTERACTING PROTEIN 1 FAMILY MEMBER"/>
    <property type="match status" value="1"/>
</dbReference>
<feature type="domain" description="AAA+ ATPase" evidence="6">
    <location>
        <begin position="37"/>
        <end position="153"/>
    </location>
</feature>
<dbReference type="Gene3D" id="1.10.8.60">
    <property type="match status" value="1"/>
</dbReference>
<dbReference type="PANTHER" id="PTHR13779:SF7">
    <property type="entry name" value="ATPASE WRNIP1"/>
    <property type="match status" value="1"/>
</dbReference>
<dbReference type="Gene3D" id="3.40.50.300">
    <property type="entry name" value="P-loop containing nucleotide triphosphate hydrolases"/>
    <property type="match status" value="1"/>
</dbReference>
<dbReference type="GO" id="GO:0003677">
    <property type="term" value="F:DNA binding"/>
    <property type="evidence" value="ECO:0007669"/>
    <property type="project" value="InterPro"/>
</dbReference>
<keyword evidence="4" id="KW-0547">Nucleotide-binding</keyword>